<keyword evidence="4" id="KW-0436">Ligase</keyword>
<gene>
    <name evidence="4" type="primary">FAA2_1</name>
    <name evidence="4" type="ORF">IWQ62_000110</name>
</gene>
<dbReference type="Proteomes" id="UP001150925">
    <property type="component" value="Unassembled WGS sequence"/>
</dbReference>
<dbReference type="GO" id="GO:0004467">
    <property type="term" value="F:long-chain fatty acid-CoA ligase activity"/>
    <property type="evidence" value="ECO:0007669"/>
    <property type="project" value="UniProtKB-EC"/>
</dbReference>
<name>A0A9W8B0W7_9FUNG</name>
<dbReference type="OrthoDB" id="1700726at2759"/>
<dbReference type="GO" id="GO:0005524">
    <property type="term" value="F:ATP binding"/>
    <property type="evidence" value="ECO:0007669"/>
    <property type="project" value="UniProtKB-KW"/>
</dbReference>
<dbReference type="Gene3D" id="3.40.50.12780">
    <property type="entry name" value="N-terminal domain of ligase-like"/>
    <property type="match status" value="1"/>
</dbReference>
<accession>A0A9W8B0W7</accession>
<dbReference type="GO" id="GO:0016020">
    <property type="term" value="C:membrane"/>
    <property type="evidence" value="ECO:0007669"/>
    <property type="project" value="TreeGrafter"/>
</dbReference>
<dbReference type="InterPro" id="IPR042099">
    <property type="entry name" value="ANL_N_sf"/>
</dbReference>
<dbReference type="Pfam" id="PF00501">
    <property type="entry name" value="AMP-binding"/>
    <property type="match status" value="1"/>
</dbReference>
<keyword evidence="5" id="KW-1185">Reference proteome</keyword>
<dbReference type="EMBL" id="JANBPY010000003">
    <property type="protein sequence ID" value="KAJ1970201.1"/>
    <property type="molecule type" value="Genomic_DNA"/>
</dbReference>
<comment type="caution">
    <text evidence="4">The sequence shown here is derived from an EMBL/GenBank/DDBJ whole genome shotgun (WGS) entry which is preliminary data.</text>
</comment>
<protein>
    <submittedName>
        <fullName evidence="4">Medium-chain fatty acid-CoA ligase faa2</fullName>
        <ecNumber evidence="4">6.2.1.3</ecNumber>
    </submittedName>
</protein>
<dbReference type="InterPro" id="IPR000873">
    <property type="entry name" value="AMP-dep_synth/lig_dom"/>
</dbReference>
<evidence type="ECO:0000313" key="4">
    <source>
        <dbReference type="EMBL" id="KAJ1970201.1"/>
    </source>
</evidence>
<proteinExistence type="predicted"/>
<evidence type="ECO:0000313" key="5">
    <source>
        <dbReference type="Proteomes" id="UP001150925"/>
    </source>
</evidence>
<evidence type="ECO:0000256" key="1">
    <source>
        <dbReference type="ARBA" id="ARBA00022741"/>
    </source>
</evidence>
<dbReference type="PANTHER" id="PTHR43272">
    <property type="entry name" value="LONG-CHAIN-FATTY-ACID--COA LIGASE"/>
    <property type="match status" value="1"/>
</dbReference>
<dbReference type="AlphaFoldDB" id="A0A9W8B0W7"/>
<keyword evidence="1" id="KW-0547">Nucleotide-binding</keyword>
<organism evidence="4 5">
    <name type="scientific">Dispira parvispora</name>
    <dbReference type="NCBI Taxonomy" id="1520584"/>
    <lineage>
        <taxon>Eukaryota</taxon>
        <taxon>Fungi</taxon>
        <taxon>Fungi incertae sedis</taxon>
        <taxon>Zoopagomycota</taxon>
        <taxon>Kickxellomycotina</taxon>
        <taxon>Dimargaritomycetes</taxon>
        <taxon>Dimargaritales</taxon>
        <taxon>Dimargaritaceae</taxon>
        <taxon>Dispira</taxon>
    </lineage>
</organism>
<dbReference type="SUPFAM" id="SSF56801">
    <property type="entry name" value="Acetyl-CoA synthetase-like"/>
    <property type="match status" value="1"/>
</dbReference>
<sequence length="719" mass="79611">MFEITTLVLGALVVLVAYFYLQTPFGPDVHPMVLYHQSDVNRVRRPGETTVYHSKLIPSYTYRTSGTTSTPTVWESVLAFWEADTLPDKVFLHLRVSPATGKITPKFTNINFVDFRTRWRALVRGLGAFWTSDSSTESISNRRVAILLPNCAEWILSYYAVQRLGGIPVPLFTQWNQDLLETILAVADVDTVILPEAVPLSTVRAIRASSKVRTVVVAVTDGWGSNVAEHDSLLTSLPDPSGGTRTETKTLASATALFNVPDYTWATLESLESRGKDEENEISLGPLPQADDVAHILFGSDDDDELRGVKVTHAQVMEGAAAVRGTFSNRDQLCSKDRYLAVSSLADPATLTLFHAATLVGASTVLGTYHTMVDICNDAFLSRPTLMRLPTTLFNGLHVALSDHIKGLATAERYLCRKSLDQKMNLLRAGKLVRGSFWDFLYFRHFRQSLGGQMRAIFTDGQCATRGAAEFIRASMASQVFLTSGQFCCGRLTTCTLMYDYNEPFGPHVGAPLPGHDIKLVDSPTTNSLTSDRPNPRGEIHVKGPLVYQEVYPVPSSAPVTEDWYATGVVAEWLPNCTLRVLGSSLSYPLLGQHGMHVSLPSLENMYRSSDYVEQLCLLTPSKMDSKSQLKAVVYPHHACVLAWAQQSNTTYSPTSVKDNTAVADMIMRELRQVAKQYHLRDQLVPGTVQLVNHPFSVENGMLKPDLTLHRTRINSEYQ</sequence>
<feature type="domain" description="AMP-dependent synthetase/ligase" evidence="3">
    <location>
        <begin position="142"/>
        <end position="549"/>
    </location>
</feature>
<dbReference type="GO" id="GO:0005783">
    <property type="term" value="C:endoplasmic reticulum"/>
    <property type="evidence" value="ECO:0007669"/>
    <property type="project" value="TreeGrafter"/>
</dbReference>
<dbReference type="PANTHER" id="PTHR43272:SF33">
    <property type="entry name" value="AMP-BINDING DOMAIN-CONTAINING PROTEIN-RELATED"/>
    <property type="match status" value="1"/>
</dbReference>
<dbReference type="EC" id="6.2.1.3" evidence="4"/>
<evidence type="ECO:0000256" key="2">
    <source>
        <dbReference type="ARBA" id="ARBA00022840"/>
    </source>
</evidence>
<keyword evidence="2" id="KW-0067">ATP-binding</keyword>
<reference evidence="4" key="1">
    <citation type="submission" date="2022-07" db="EMBL/GenBank/DDBJ databases">
        <title>Phylogenomic reconstructions and comparative analyses of Kickxellomycotina fungi.</title>
        <authorList>
            <person name="Reynolds N.K."/>
            <person name="Stajich J.E."/>
            <person name="Barry K."/>
            <person name="Grigoriev I.V."/>
            <person name="Crous P."/>
            <person name="Smith M.E."/>
        </authorList>
    </citation>
    <scope>NUCLEOTIDE SEQUENCE</scope>
    <source>
        <strain evidence="4">RSA 1196</strain>
    </source>
</reference>
<evidence type="ECO:0000259" key="3">
    <source>
        <dbReference type="Pfam" id="PF00501"/>
    </source>
</evidence>